<keyword evidence="9" id="KW-0808">Transferase</keyword>
<dbReference type="SUPFAM" id="SSF52021">
    <property type="entry name" value="Carbamoyl phosphate synthetase, small subunit N-terminal domain"/>
    <property type="match status" value="1"/>
</dbReference>
<feature type="domain" description="ATP-grasp" evidence="29">
    <location>
        <begin position="1135"/>
        <end position="1326"/>
    </location>
</feature>
<dbReference type="InterPro" id="IPR029062">
    <property type="entry name" value="Class_I_gatase-like"/>
</dbReference>
<evidence type="ECO:0000256" key="28">
    <source>
        <dbReference type="SAM" id="MobiDB-lite"/>
    </source>
</evidence>
<evidence type="ECO:0000256" key="13">
    <source>
        <dbReference type="ARBA" id="ARBA00022840"/>
    </source>
</evidence>
<evidence type="ECO:0000256" key="17">
    <source>
        <dbReference type="ARBA" id="ARBA00043979"/>
    </source>
</evidence>
<evidence type="ECO:0000256" key="4">
    <source>
        <dbReference type="ARBA" id="ARBA00012738"/>
    </source>
</evidence>
<evidence type="ECO:0000256" key="5">
    <source>
        <dbReference type="ARBA" id="ARBA00012918"/>
    </source>
</evidence>
<dbReference type="NCBIfam" id="TIGR01369">
    <property type="entry name" value="CPSaseII_lrg"/>
    <property type="match status" value="1"/>
</dbReference>
<reference evidence="32" key="2">
    <citation type="submission" date="2015-01" db="EMBL/GenBank/DDBJ databases">
        <title>Evolutionary Origins and Diversification of the Mycorrhizal Mutualists.</title>
        <authorList>
            <consortium name="DOE Joint Genome Institute"/>
            <consortium name="Mycorrhizal Genomics Consortium"/>
            <person name="Kohler A."/>
            <person name="Kuo A."/>
            <person name="Nagy L.G."/>
            <person name="Floudas D."/>
            <person name="Copeland A."/>
            <person name="Barry K.W."/>
            <person name="Cichocki N."/>
            <person name="Veneault-Fourrey C."/>
            <person name="LaButti K."/>
            <person name="Lindquist E.A."/>
            <person name="Lipzen A."/>
            <person name="Lundell T."/>
            <person name="Morin E."/>
            <person name="Murat C."/>
            <person name="Riley R."/>
            <person name="Ohm R."/>
            <person name="Sun H."/>
            <person name="Tunlid A."/>
            <person name="Henrissat B."/>
            <person name="Grigoriev I.V."/>
            <person name="Hibbett D.S."/>
            <person name="Martin F."/>
        </authorList>
    </citation>
    <scope>NUCLEOTIDE SEQUENCE [LARGE SCALE GENOMIC DNA]</scope>
    <source>
        <strain evidence="32">h7</strain>
    </source>
</reference>
<dbReference type="Proteomes" id="UP000053424">
    <property type="component" value="Unassembled WGS sequence"/>
</dbReference>
<comment type="catalytic activity">
    <reaction evidence="24">
        <text>L-glutamine + H2O = L-glutamate + NH4(+)</text>
        <dbReference type="Rhea" id="RHEA:15889"/>
        <dbReference type="ChEBI" id="CHEBI:15377"/>
        <dbReference type="ChEBI" id="CHEBI:28938"/>
        <dbReference type="ChEBI" id="CHEBI:29985"/>
        <dbReference type="ChEBI" id="CHEBI:58359"/>
        <dbReference type="EC" id="3.5.1.2"/>
    </reaction>
</comment>
<dbReference type="Pfam" id="PF00185">
    <property type="entry name" value="OTCace"/>
    <property type="match status" value="1"/>
</dbReference>
<accession>A0A0C3CJJ6</accession>
<evidence type="ECO:0000256" key="16">
    <source>
        <dbReference type="ARBA" id="ARBA00043968"/>
    </source>
</evidence>
<evidence type="ECO:0000256" key="6">
    <source>
        <dbReference type="ARBA" id="ARBA00013008"/>
    </source>
</evidence>
<evidence type="ECO:0000256" key="12">
    <source>
        <dbReference type="ARBA" id="ARBA00022801"/>
    </source>
</evidence>
<dbReference type="EC" id="2.1.3.2" evidence="6"/>
<comment type="similarity">
    <text evidence="19">In the 2nd section; belongs to the CarB family.</text>
</comment>
<dbReference type="PANTHER" id="PTHR11405:SF5">
    <property type="entry name" value="CAD PROTEIN"/>
    <property type="match status" value="1"/>
</dbReference>
<dbReference type="GO" id="GO:0004087">
    <property type="term" value="F:carbamoyl-phosphate synthase (ammonia) activity"/>
    <property type="evidence" value="ECO:0007669"/>
    <property type="project" value="UniProtKB-EC"/>
</dbReference>
<dbReference type="CDD" id="cd01744">
    <property type="entry name" value="GATase1_CPSase"/>
    <property type="match status" value="1"/>
</dbReference>
<feature type="region of interest" description="Disordered" evidence="28">
    <location>
        <begin position="15"/>
        <end position="40"/>
    </location>
</feature>
<evidence type="ECO:0000256" key="21">
    <source>
        <dbReference type="ARBA" id="ARBA00047359"/>
    </source>
</evidence>
<dbReference type="NCBIfam" id="NF009455">
    <property type="entry name" value="PRK12815.1"/>
    <property type="match status" value="1"/>
</dbReference>
<dbReference type="Gene3D" id="3.20.20.140">
    <property type="entry name" value="Metal-dependent hydrolases"/>
    <property type="match status" value="1"/>
</dbReference>
<dbReference type="Gene3D" id="3.50.30.20">
    <property type="entry name" value="Carbamoyl-phosphate synthase small subunit, N-terminal domain"/>
    <property type="match status" value="1"/>
</dbReference>
<organism evidence="31 32">
    <name type="scientific">Hebeloma cylindrosporum</name>
    <dbReference type="NCBI Taxonomy" id="76867"/>
    <lineage>
        <taxon>Eukaryota</taxon>
        <taxon>Fungi</taxon>
        <taxon>Dikarya</taxon>
        <taxon>Basidiomycota</taxon>
        <taxon>Agaricomycotina</taxon>
        <taxon>Agaricomycetes</taxon>
        <taxon>Agaricomycetidae</taxon>
        <taxon>Agaricales</taxon>
        <taxon>Agaricineae</taxon>
        <taxon>Hymenogastraceae</taxon>
        <taxon>Hebeloma</taxon>
    </lineage>
</organism>
<dbReference type="PROSITE" id="PS00866">
    <property type="entry name" value="CPSASE_1"/>
    <property type="match status" value="1"/>
</dbReference>
<dbReference type="NCBIfam" id="TIGR01368">
    <property type="entry name" value="CPSaseIIsmall"/>
    <property type="match status" value="1"/>
</dbReference>
<dbReference type="PROSITE" id="PS00097">
    <property type="entry name" value="CARBAMOYLTRANSFERASE"/>
    <property type="match status" value="1"/>
</dbReference>
<keyword evidence="8" id="KW-0436">Ligase</keyword>
<dbReference type="Pfam" id="PF02786">
    <property type="entry name" value="CPSase_L_D2"/>
    <property type="match status" value="2"/>
</dbReference>
<evidence type="ECO:0000259" key="29">
    <source>
        <dbReference type="PROSITE" id="PS50975"/>
    </source>
</evidence>
<sequence length="2232" mass="244135">MPSLGTTIAAPIRPGISRMPSISPTLPASPVTSPSLRDDGTELEDGVLELVDGSAYRGISFGAEGKSIAGECVFQTGMVGYTESLTDPSYEGQILVLTYPLIGNYGVPARPTKADLDSLPTEFESSRIHVSALIVGYYSEDFNHFLAKSSLGAWLKENGVPALFGVDTRALTKKIREKGSMLGKVLARSGGLRMSHPRSVALLQHSISLPSVPSTPYPWREEYIDIPFNDPNQKNLVAQVSITRPNLYKPTGTPRLHPSGRPLRVVAVDVGMKYNQIRCFVARGVELKVVPWDYDFLADSEPYDGLFISNGPGDPAVLETTISRLTKAMEKSDRPIFGICLGHQLLALAAGATTSKMKYGNRGHNIPCTDALSGRCYITSQNHGYQVNTETLPSGWKELFKNANDGSNEGIYCEDKPFFSVQFHPESTAGPRDTEFLFDVFLQRVEDCAVTGSMDAITMPGGKKEDNDKRVPRSDVTKVIILGSGGLSIGQAGEFDYSGSQAIKALKEEGIYTIMVNPNIATIATSKGLADKVYFLPVTPEFVRKIIKYEKPDGIYVTFGGQTALSVGIGLKDEFEQLGVKVLGTPIQTIITTEDRQLFASAMEEIGEKCAESHTATTPDEAVAAANAIGFPIIVRAAYALGGLGSGFAQNEEQLRALCSKAFATSPQVLVEKSMKGWKEIEYEVVRDCRDNCITVCNMENFDPLGIHTGDSIVVAPSQTLSDADYNMLRTTAINVIRHLGVVGECNIQYALNPTSQEYCIIEVNARLSRSSALASKATGYPLAFIAAKLGLGIPLNEIKNSVTKVTSACFEPSLDYVVVKIPRWDLKKFSRVSRLLSSSMKSVGEVMSIGRTFEETIQKAIRAIDDQFSGFAKNDFVENIDEELVNPTDKRIFAISSAFHRGYSVDKIWQMSNIDKWFLNKLYNIFKLETRLSTCNVTNLPIDLLRHAKQYGFSDRQLAICIGSTELAVRRLRLEAGISPFVKQIDTVAAEFPAYTNYLYTTYNAIEHDVDFTDRGVIVLGSGVYRIGSSVEFDWCAVRAIRTLRDQGLPTVMVNYNPETVSTDYDEADRLYFENISLETILDIYDAEASRGVILSMGGQTPNNIALPLYRQNVKIYGTSPEMIDMAENRYKFSRLLDEIGVDQPLWKELTSFEAATEFCDKVGYRVLVRPSYVLSGAAMNVVSTRDDLANYLTQAAEVSRDHPVVISKYIEQAKEIEMDAVAKDGKMVMHYISEHVENAGVHSGDATLIHPPQDLDPQTVRQIEEATAKIGNALNVTGPFNIQFIAKNNEIKVIECNLRAARSFPFVSKVTGVDAIEMATKVMLDIPVEPYPELGLPADYVGVKVPQFSFSRLSGADPVLGVEMASTGEVACFGRDKYEAYLKGLIATGIIPPKKNILFSVGSYKEKLEILSSVQKLSAAGYNIFATSGTADFLTEHGVPCKYLETLGEGSRDKQKSEYSLTQHLANNLIDMYINLPSKNHYRRPASYTSKGYHTRRMAVDFAIPLITNVKNAKMLAEALIRKLPLDVSNLDAKTSHLTHTFPGLVNIGAFVPGLAVPGSKDLNSSTEASISAGFTTALVLPFGDNNSIVDRQTLEQARTNVTAASCNFSFSITATATNAASFDDELQAEVKSLFVPAYTPLTVVAAHFSNWPAEKVIVTNAKGSELASILLLASLHGRSVHITDVRTTDDLLLISLSKAKQLRVTCDVSVLSLFFTAEDYPDVDILPSAAIQKTLWQKLDVIDAFSVGAIPYQLASALKKEASPWSGVEETLPLLLTAVAEGRLTLDDIRVRLHDNPVQIFGIPDQSQTSVEVVIGRKAPFASHSTCWSPVQQTSGAVHRVVVHGQTVFLDGSLFSSQAGHDISGTLVTHPGSTMGPLATKEVEVVVTQAPVVPLANAVLTQHGTLQQQHGPASQVLSHIQLHPAFHRRHILSVKQFSQRDMYDLFAIANEMRLQVERNGSLDILKGKVLCTAFYEPSTRTSSSFDAAMKRCGGQVIHITPDTSSVAKGETLPDTVRTLACYGDAIVIRHPQVGSAQEAAKYSSVPIINAGDGIGEHPTQALLDIYTIRSELGTVNGRTVTLLGDLKNGRTVHSLVTLLCLYSVRLNFVAPAALAMPSSVVMAARKAGIPVTICESLDEVLADTDVLYVTRVQKERFASETEWVQVKDAYRVDHAVLSRAKEDMIVMHPLPRVNEIDPEVDYDSRRAVYFRQMRYGLFIRMALLASVMA</sequence>
<dbReference type="NCBIfam" id="NF009475">
    <property type="entry name" value="PRK12838.1"/>
    <property type="match status" value="1"/>
</dbReference>
<dbReference type="FunFam" id="3.30.470.20:FF:000004">
    <property type="entry name" value="Carbamoyl-phosphate synthase (glutamine-hydrolyzing)"/>
    <property type="match status" value="1"/>
</dbReference>
<keyword evidence="13 27" id="KW-0067">ATP-binding</keyword>
<dbReference type="Pfam" id="PF25596">
    <property type="entry name" value="CPSase_L_D1"/>
    <property type="match status" value="2"/>
</dbReference>
<dbReference type="PROSITE" id="PS50975">
    <property type="entry name" value="ATP_GRASP"/>
    <property type="match status" value="2"/>
</dbReference>
<keyword evidence="10" id="KW-0677">Repeat</keyword>
<evidence type="ECO:0000256" key="15">
    <source>
        <dbReference type="ARBA" id="ARBA00023268"/>
    </source>
</evidence>
<dbReference type="InterPro" id="IPR002474">
    <property type="entry name" value="CarbamoylP_synth_ssu_N"/>
</dbReference>
<evidence type="ECO:0000256" key="14">
    <source>
        <dbReference type="ARBA" id="ARBA00022975"/>
    </source>
</evidence>
<keyword evidence="32" id="KW-1185">Reference proteome</keyword>
<dbReference type="EC" id="6.3.5.5" evidence="4"/>
<dbReference type="NCBIfam" id="NF002032">
    <property type="entry name" value="PRK00856.1"/>
    <property type="match status" value="1"/>
</dbReference>
<evidence type="ECO:0000256" key="7">
    <source>
        <dbReference type="ARBA" id="ARBA00022553"/>
    </source>
</evidence>
<dbReference type="FunFam" id="3.40.50.20:FF:000011">
    <property type="entry name" value="CAD protein-like isoform X1"/>
    <property type="match status" value="1"/>
</dbReference>
<dbReference type="FunFam" id="3.30.470.20:FF:000001">
    <property type="entry name" value="Carbamoyl-phosphate synthase large chain"/>
    <property type="match status" value="1"/>
</dbReference>
<dbReference type="Gene3D" id="1.10.1030.10">
    <property type="entry name" value="Carbamoyl-phosphate synthetase, large subunit oligomerisation domain"/>
    <property type="match status" value="1"/>
</dbReference>
<dbReference type="SUPFAM" id="SSF48108">
    <property type="entry name" value="Carbamoyl phosphate synthetase, large subunit connection domain"/>
    <property type="match status" value="1"/>
</dbReference>
<evidence type="ECO:0000256" key="18">
    <source>
        <dbReference type="ARBA" id="ARBA00043984"/>
    </source>
</evidence>
<dbReference type="PANTHER" id="PTHR11405">
    <property type="entry name" value="CARBAMOYLTRANSFERASE FAMILY MEMBER"/>
    <property type="match status" value="1"/>
</dbReference>
<dbReference type="HOGENOM" id="CLU_000513_2_0_1"/>
<evidence type="ECO:0000256" key="11">
    <source>
        <dbReference type="ARBA" id="ARBA00022741"/>
    </source>
</evidence>
<evidence type="ECO:0000256" key="8">
    <source>
        <dbReference type="ARBA" id="ARBA00022598"/>
    </source>
</evidence>
<dbReference type="SUPFAM" id="SSF53671">
    <property type="entry name" value="Aspartate/ornithine carbamoyltransferase"/>
    <property type="match status" value="1"/>
</dbReference>
<dbReference type="Gene3D" id="3.40.50.1370">
    <property type="entry name" value="Aspartate/ornithine carbamoyltransferase"/>
    <property type="match status" value="2"/>
</dbReference>
<dbReference type="GO" id="GO:0004070">
    <property type="term" value="F:aspartate carbamoyltransferase activity"/>
    <property type="evidence" value="ECO:0007669"/>
    <property type="project" value="UniProtKB-EC"/>
</dbReference>
<dbReference type="PRINTS" id="PR00098">
    <property type="entry name" value="CPSASE"/>
</dbReference>
<dbReference type="PRINTS" id="PR00101">
    <property type="entry name" value="ATCASE"/>
</dbReference>
<evidence type="ECO:0000313" key="31">
    <source>
        <dbReference type="EMBL" id="KIM44264.1"/>
    </source>
</evidence>
<keyword evidence="12" id="KW-0378">Hydrolase</keyword>
<dbReference type="Pfam" id="PF02142">
    <property type="entry name" value="MGS"/>
    <property type="match status" value="1"/>
</dbReference>
<dbReference type="Gene3D" id="3.40.50.1380">
    <property type="entry name" value="Methylglyoxal synthase-like domain"/>
    <property type="match status" value="1"/>
</dbReference>
<dbReference type="InterPro" id="IPR036480">
    <property type="entry name" value="CarbP_synth_ssu_N_sf"/>
</dbReference>
<evidence type="ECO:0000256" key="24">
    <source>
        <dbReference type="ARBA" id="ARBA00049534"/>
    </source>
</evidence>
<dbReference type="EC" id="3.5.1.2" evidence="5"/>
<dbReference type="InterPro" id="IPR005483">
    <property type="entry name" value="CPSase_dom"/>
</dbReference>
<dbReference type="SMART" id="SM01096">
    <property type="entry name" value="CPSase_L_D3"/>
    <property type="match status" value="1"/>
</dbReference>
<dbReference type="Gene3D" id="3.30.470.20">
    <property type="entry name" value="ATP-grasp fold, B domain"/>
    <property type="match status" value="2"/>
</dbReference>
<evidence type="ECO:0000256" key="9">
    <source>
        <dbReference type="ARBA" id="ARBA00022679"/>
    </source>
</evidence>
<dbReference type="Gene3D" id="3.30.1490.20">
    <property type="entry name" value="ATP-grasp fold, A domain"/>
    <property type="match status" value="1"/>
</dbReference>
<dbReference type="Pfam" id="PF00988">
    <property type="entry name" value="CPSase_sm_chain"/>
    <property type="match status" value="1"/>
</dbReference>
<dbReference type="CDD" id="cd01423">
    <property type="entry name" value="MGS_CPS_I_III"/>
    <property type="match status" value="1"/>
</dbReference>
<gene>
    <name evidence="31" type="ORF">M413DRAFT_443283</name>
</gene>
<dbReference type="Gene3D" id="3.40.50.20">
    <property type="match status" value="2"/>
</dbReference>
<comment type="pathway">
    <text evidence="3">Pyrimidine metabolism; UMP biosynthesis via de novo pathway; (S)-dihydroorotate from bicarbonate: step 2/3.</text>
</comment>
<dbReference type="InterPro" id="IPR006275">
    <property type="entry name" value="CPSase_lsu"/>
</dbReference>
<dbReference type="FunFam" id="3.30.1490.20:FF:000001">
    <property type="entry name" value="Carbamoyl-phosphate synthase large chain"/>
    <property type="match status" value="1"/>
</dbReference>
<dbReference type="InterPro" id="IPR005479">
    <property type="entry name" value="CPAse_ATP-bd"/>
</dbReference>
<evidence type="ECO:0000256" key="23">
    <source>
        <dbReference type="ARBA" id="ARBA00048859"/>
    </source>
</evidence>
<dbReference type="SUPFAM" id="SSF52317">
    <property type="entry name" value="Class I glutamine amidotransferase-like"/>
    <property type="match status" value="1"/>
</dbReference>
<comment type="catalytic activity">
    <reaction evidence="22">
        <text>hydrogencarbonate + L-glutamine + 2 ATP + H2O = carbamoyl phosphate + L-glutamate + 2 ADP + phosphate + 2 H(+)</text>
        <dbReference type="Rhea" id="RHEA:18633"/>
        <dbReference type="ChEBI" id="CHEBI:15377"/>
        <dbReference type="ChEBI" id="CHEBI:15378"/>
        <dbReference type="ChEBI" id="CHEBI:17544"/>
        <dbReference type="ChEBI" id="CHEBI:29985"/>
        <dbReference type="ChEBI" id="CHEBI:30616"/>
        <dbReference type="ChEBI" id="CHEBI:43474"/>
        <dbReference type="ChEBI" id="CHEBI:58228"/>
        <dbReference type="ChEBI" id="CHEBI:58359"/>
        <dbReference type="ChEBI" id="CHEBI:456216"/>
        <dbReference type="EC" id="6.3.5.5"/>
    </reaction>
</comment>
<comment type="pathway">
    <text evidence="2">Pyrimidine metabolism; UMP biosynthesis via de novo pathway; (S)-dihydroorotate from bicarbonate: step 1/3.</text>
</comment>
<dbReference type="InterPro" id="IPR036897">
    <property type="entry name" value="CarbamoylP_synth_lsu_oligo_sf"/>
</dbReference>
<dbReference type="FunFam" id="1.10.1030.10:FF:000001">
    <property type="entry name" value="Carbamoyl-phosphate synthase large chain"/>
    <property type="match status" value="1"/>
</dbReference>
<dbReference type="SUPFAM" id="SSF51556">
    <property type="entry name" value="Metallo-dependent hydrolases"/>
    <property type="match status" value="1"/>
</dbReference>
<dbReference type="GO" id="GO:0006526">
    <property type="term" value="P:L-arginine biosynthetic process"/>
    <property type="evidence" value="ECO:0007669"/>
    <property type="project" value="TreeGrafter"/>
</dbReference>
<evidence type="ECO:0000256" key="26">
    <source>
        <dbReference type="ARBA" id="ARBA00081752"/>
    </source>
</evidence>
<dbReference type="InterPro" id="IPR035686">
    <property type="entry name" value="CPSase_GATase1"/>
</dbReference>
<dbReference type="InterPro" id="IPR017926">
    <property type="entry name" value="GATASE"/>
</dbReference>
<dbReference type="Pfam" id="PF00117">
    <property type="entry name" value="GATase"/>
    <property type="match status" value="1"/>
</dbReference>
<evidence type="ECO:0000256" key="2">
    <source>
        <dbReference type="ARBA" id="ARBA00004812"/>
    </source>
</evidence>
<dbReference type="NCBIfam" id="TIGR00670">
    <property type="entry name" value="asp_carb_tr"/>
    <property type="match status" value="1"/>
</dbReference>
<dbReference type="SUPFAM" id="SSF52440">
    <property type="entry name" value="PreATP-grasp domain"/>
    <property type="match status" value="2"/>
</dbReference>
<dbReference type="NCBIfam" id="NF003671">
    <property type="entry name" value="PRK05294.1"/>
    <property type="match status" value="1"/>
</dbReference>
<dbReference type="InterPro" id="IPR006131">
    <property type="entry name" value="Asp_carbamoyltransf_Asp/Orn-bd"/>
</dbReference>
<dbReference type="InterPro" id="IPR032466">
    <property type="entry name" value="Metal_Hydrolase"/>
</dbReference>
<dbReference type="GO" id="GO:0004088">
    <property type="term" value="F:carbamoyl-phosphate synthase (glutamine-hydrolyzing) activity"/>
    <property type="evidence" value="ECO:0007669"/>
    <property type="project" value="UniProtKB-EC"/>
</dbReference>
<dbReference type="PRINTS" id="PR00099">
    <property type="entry name" value="CPSGATASE"/>
</dbReference>
<evidence type="ECO:0000256" key="20">
    <source>
        <dbReference type="ARBA" id="ARBA00044063"/>
    </source>
</evidence>
<dbReference type="GO" id="GO:0046872">
    <property type="term" value="F:metal ion binding"/>
    <property type="evidence" value="ECO:0007669"/>
    <property type="project" value="InterPro"/>
</dbReference>
<evidence type="ECO:0000313" key="32">
    <source>
        <dbReference type="Proteomes" id="UP000053424"/>
    </source>
</evidence>
<dbReference type="GO" id="GO:0006207">
    <property type="term" value="P:'de novo' pyrimidine nucleobase biosynthetic process"/>
    <property type="evidence" value="ECO:0007669"/>
    <property type="project" value="InterPro"/>
</dbReference>
<dbReference type="InterPro" id="IPR011607">
    <property type="entry name" value="MGS-like_dom"/>
</dbReference>
<dbReference type="InterPro" id="IPR002082">
    <property type="entry name" value="Asp_carbamoyltransf"/>
</dbReference>
<dbReference type="STRING" id="686832.A0A0C3CJJ6"/>
<dbReference type="FunFam" id="3.40.50.880:FF:000025">
    <property type="entry name" value="Bifunctional pyrimidine biosynthesis protein"/>
    <property type="match status" value="1"/>
</dbReference>
<dbReference type="GO" id="GO:0005951">
    <property type="term" value="C:carbamoyl-phosphate synthase complex"/>
    <property type="evidence" value="ECO:0007669"/>
    <property type="project" value="TreeGrafter"/>
</dbReference>
<keyword evidence="15" id="KW-0511">Multifunctional enzyme</keyword>
<comment type="function">
    <text evidence="25">Multifunctional protein that encodes the first 2 enzymatic activities of the de novo pyrimidine pathway: carbamoylphosphate synthetase (CPSase; EC 6.3.5.5) and aspartate transcarbamylase (ATCase; EC 2.1.3.2). The CPSase-function is accomplished in 2 steps, by a glutamine-dependent amidotransferase activity (GATase) that binds and cleaves glutamine to produce ammonia, followed by an ammonium-dependent carbamoyl phosphate synthetase, which reacts with the ammonia, hydrogencarbonate and ATP to form carbamoyl phosphate. The endogenously produced carbamoyl phosphate is sequestered and channeled to the ATCase active site. ATCase then catalyzes the formation of carbamoyl-L-aspartate from L-aspartate and carbamoyl phosphate.</text>
</comment>
<dbReference type="UniPathway" id="UPA00070">
    <property type="reaction ID" value="UER00115"/>
</dbReference>
<evidence type="ECO:0000256" key="1">
    <source>
        <dbReference type="ARBA" id="ARBA00001947"/>
    </source>
</evidence>
<dbReference type="GO" id="GO:0005524">
    <property type="term" value="F:ATP binding"/>
    <property type="evidence" value="ECO:0007669"/>
    <property type="project" value="UniProtKB-UniRule"/>
</dbReference>
<dbReference type="EMBL" id="KN831774">
    <property type="protein sequence ID" value="KIM44264.1"/>
    <property type="molecule type" value="Genomic_DNA"/>
</dbReference>
<dbReference type="EC" id="6.3.4.16" evidence="20"/>
<dbReference type="GO" id="GO:0016597">
    <property type="term" value="F:amino acid binding"/>
    <property type="evidence" value="ECO:0007669"/>
    <property type="project" value="InterPro"/>
</dbReference>
<dbReference type="InterPro" id="IPR013815">
    <property type="entry name" value="ATP_grasp_subdomain_1"/>
</dbReference>
<evidence type="ECO:0000256" key="3">
    <source>
        <dbReference type="ARBA" id="ARBA00004852"/>
    </source>
</evidence>
<dbReference type="PROSITE" id="PS51273">
    <property type="entry name" value="GATASE_TYPE_1"/>
    <property type="match status" value="1"/>
</dbReference>
<dbReference type="PROSITE" id="PS51855">
    <property type="entry name" value="MGS"/>
    <property type="match status" value="1"/>
</dbReference>
<dbReference type="InterPro" id="IPR058047">
    <property type="entry name" value="CPSase_preATP-grasp"/>
</dbReference>
<keyword evidence="11 27" id="KW-0547">Nucleotide-binding</keyword>
<comment type="catalytic activity">
    <reaction evidence="23">
        <text>carbamoyl phosphate + L-aspartate = N-carbamoyl-L-aspartate + phosphate + H(+)</text>
        <dbReference type="Rhea" id="RHEA:20013"/>
        <dbReference type="ChEBI" id="CHEBI:15378"/>
        <dbReference type="ChEBI" id="CHEBI:29991"/>
        <dbReference type="ChEBI" id="CHEBI:32814"/>
        <dbReference type="ChEBI" id="CHEBI:43474"/>
        <dbReference type="ChEBI" id="CHEBI:58228"/>
        <dbReference type="EC" id="2.1.3.2"/>
    </reaction>
</comment>
<feature type="domain" description="ATP-grasp" evidence="29">
    <location>
        <begin position="600"/>
        <end position="792"/>
    </location>
</feature>
<feature type="compositionally biased region" description="Polar residues" evidence="28">
    <location>
        <begin position="20"/>
        <end position="35"/>
    </location>
</feature>
<evidence type="ECO:0000256" key="25">
    <source>
        <dbReference type="ARBA" id="ARBA00058513"/>
    </source>
</evidence>
<dbReference type="SUPFAM" id="SSF52335">
    <property type="entry name" value="Methylglyoxal synthase-like"/>
    <property type="match status" value="1"/>
</dbReference>
<dbReference type="PROSITE" id="PS00867">
    <property type="entry name" value="CPSASE_2"/>
    <property type="match status" value="2"/>
</dbReference>
<dbReference type="HAMAP" id="MF_00001">
    <property type="entry name" value="Asp_carb_tr"/>
    <property type="match status" value="1"/>
</dbReference>
<protein>
    <recommendedName>
        <fullName evidence="26">Pyrimidine-specific carbamoyl phosphate synthase-aspartate carbamoyl transferase</fullName>
        <ecNumber evidence="6">2.1.3.2</ecNumber>
        <ecNumber evidence="5">3.5.1.2</ecNumber>
        <ecNumber evidence="20">6.3.4.16</ecNumber>
        <ecNumber evidence="4">6.3.5.5</ecNumber>
    </recommendedName>
</protein>
<dbReference type="Pfam" id="PF02787">
    <property type="entry name" value="CPSase_L_D3"/>
    <property type="match status" value="1"/>
</dbReference>
<dbReference type="InterPro" id="IPR005480">
    <property type="entry name" value="CPSase_lsu_oligo"/>
</dbReference>
<keyword evidence="14" id="KW-0665">Pyrimidine biosynthesis</keyword>
<dbReference type="InterPro" id="IPR036914">
    <property type="entry name" value="MGS-like_dom_sf"/>
</dbReference>
<dbReference type="SMART" id="SM00851">
    <property type="entry name" value="MGS"/>
    <property type="match status" value="1"/>
</dbReference>
<evidence type="ECO:0000256" key="27">
    <source>
        <dbReference type="PROSITE-ProRule" id="PRU00409"/>
    </source>
</evidence>
<dbReference type="FunFam" id="3.50.30.20:FF:000002">
    <property type="entry name" value="Carbamoyl-phosphate synthase 1, mitochondrial"/>
    <property type="match status" value="1"/>
</dbReference>
<dbReference type="InterPro" id="IPR006130">
    <property type="entry name" value="Asp/Orn_carbamoylTrfase"/>
</dbReference>
<comment type="similarity">
    <text evidence="16">In the 3rd section; belongs to the metallo-dependent hydrolases superfamily. DHOase family. CAD subfamily.</text>
</comment>
<dbReference type="HAMAP" id="MF_01209">
    <property type="entry name" value="CPSase_S_chain"/>
    <property type="match status" value="1"/>
</dbReference>
<dbReference type="OrthoDB" id="1924069at2759"/>
<dbReference type="Pfam" id="PF02729">
    <property type="entry name" value="OTCace_N"/>
    <property type="match status" value="1"/>
</dbReference>
<dbReference type="PRINTS" id="PR00100">
    <property type="entry name" value="AOTCASE"/>
</dbReference>
<keyword evidence="7" id="KW-0597">Phosphoprotein</keyword>
<dbReference type="GO" id="GO:0044205">
    <property type="term" value="P:'de novo' UMP biosynthetic process"/>
    <property type="evidence" value="ECO:0007669"/>
    <property type="project" value="UniProtKB-UniPathway"/>
</dbReference>
<comment type="similarity">
    <text evidence="18">In the N-terminal section; belongs to the CarA family.</text>
</comment>
<dbReference type="GO" id="GO:0006541">
    <property type="term" value="P:glutamine metabolic process"/>
    <property type="evidence" value="ECO:0007669"/>
    <property type="project" value="InterPro"/>
</dbReference>
<evidence type="ECO:0000256" key="10">
    <source>
        <dbReference type="ARBA" id="ARBA00022737"/>
    </source>
</evidence>
<evidence type="ECO:0000256" key="22">
    <source>
        <dbReference type="ARBA" id="ARBA00048816"/>
    </source>
</evidence>
<dbReference type="SUPFAM" id="SSF56059">
    <property type="entry name" value="Glutathione synthetase ATP-binding domain-like"/>
    <property type="match status" value="2"/>
</dbReference>
<dbReference type="FunFam" id="3.40.50.1370:FF:000002">
    <property type="entry name" value="Aspartate carbamoyltransferase 2"/>
    <property type="match status" value="1"/>
</dbReference>
<feature type="domain" description="MGS-like" evidence="30">
    <location>
        <begin position="1391"/>
        <end position="1572"/>
    </location>
</feature>
<dbReference type="FunFam" id="3.40.50.1380:FF:000005">
    <property type="entry name" value="CAD protein-like isoform X1"/>
    <property type="match status" value="1"/>
</dbReference>
<dbReference type="InterPro" id="IPR011761">
    <property type="entry name" value="ATP-grasp"/>
</dbReference>
<dbReference type="GO" id="GO:0004359">
    <property type="term" value="F:glutaminase activity"/>
    <property type="evidence" value="ECO:0007669"/>
    <property type="project" value="UniProtKB-EC"/>
</dbReference>
<evidence type="ECO:0000259" key="30">
    <source>
        <dbReference type="PROSITE" id="PS51855"/>
    </source>
</evidence>
<reference evidence="31 32" key="1">
    <citation type="submission" date="2014-04" db="EMBL/GenBank/DDBJ databases">
        <authorList>
            <consortium name="DOE Joint Genome Institute"/>
            <person name="Kuo A."/>
            <person name="Gay G."/>
            <person name="Dore J."/>
            <person name="Kohler A."/>
            <person name="Nagy L.G."/>
            <person name="Floudas D."/>
            <person name="Copeland A."/>
            <person name="Barry K.W."/>
            <person name="Cichocki N."/>
            <person name="Veneault-Fourrey C."/>
            <person name="LaButti K."/>
            <person name="Lindquist E.A."/>
            <person name="Lipzen A."/>
            <person name="Lundell T."/>
            <person name="Morin E."/>
            <person name="Murat C."/>
            <person name="Sun H."/>
            <person name="Tunlid A."/>
            <person name="Henrissat B."/>
            <person name="Grigoriev I.V."/>
            <person name="Hibbett D.S."/>
            <person name="Martin F."/>
            <person name="Nordberg H.P."/>
            <person name="Cantor M.N."/>
            <person name="Hua S.X."/>
        </authorList>
    </citation>
    <scope>NUCLEOTIDE SEQUENCE [LARGE SCALE GENOMIC DNA]</scope>
    <source>
        <strain evidence="32">h7</strain>
    </source>
</reference>
<dbReference type="FunFam" id="3.40.50.20:FF:000002">
    <property type="entry name" value="Carbamoyl-phosphate synthase large chain"/>
    <property type="match status" value="1"/>
</dbReference>
<dbReference type="InterPro" id="IPR036901">
    <property type="entry name" value="Asp/Orn_carbamoylTrfase_sf"/>
</dbReference>
<comment type="cofactor">
    <cofactor evidence="1">
        <name>Zn(2+)</name>
        <dbReference type="ChEBI" id="CHEBI:29105"/>
    </cofactor>
</comment>
<comment type="similarity">
    <text evidence="17">In the C-terminal section; belongs to the aspartate/ornithine carbamoyltransferase superfamily. ATCase family.</text>
</comment>
<dbReference type="Gene3D" id="3.40.50.880">
    <property type="match status" value="1"/>
</dbReference>
<dbReference type="InterPro" id="IPR006132">
    <property type="entry name" value="Asp/Orn_carbamoyltranf_P-bd"/>
</dbReference>
<evidence type="ECO:0000256" key="19">
    <source>
        <dbReference type="ARBA" id="ARBA00043998"/>
    </source>
</evidence>
<name>A0A0C3CJJ6_HEBCY</name>
<dbReference type="FunFam" id="3.40.50.1370:FF:000005">
    <property type="entry name" value="CAD protein-like isoform X1"/>
    <property type="match status" value="1"/>
</dbReference>
<comment type="catalytic activity">
    <reaction evidence="21">
        <text>hydrogencarbonate + NH4(+) + 2 ATP = carbamoyl phosphate + 2 ADP + phosphate + 2 H(+)</text>
        <dbReference type="Rhea" id="RHEA:18029"/>
        <dbReference type="ChEBI" id="CHEBI:15378"/>
        <dbReference type="ChEBI" id="CHEBI:17544"/>
        <dbReference type="ChEBI" id="CHEBI:28938"/>
        <dbReference type="ChEBI" id="CHEBI:30616"/>
        <dbReference type="ChEBI" id="CHEBI:43474"/>
        <dbReference type="ChEBI" id="CHEBI:58228"/>
        <dbReference type="ChEBI" id="CHEBI:456216"/>
        <dbReference type="EC" id="6.3.4.16"/>
    </reaction>
</comment>
<dbReference type="SMART" id="SM01097">
    <property type="entry name" value="CPSase_sm_chain"/>
    <property type="match status" value="1"/>
</dbReference>
<dbReference type="InterPro" id="IPR016185">
    <property type="entry name" value="PreATP-grasp_dom_sf"/>
</dbReference>
<proteinExistence type="inferred from homology"/>
<dbReference type="InterPro" id="IPR006274">
    <property type="entry name" value="CarbamoylP_synth_ssu"/>
</dbReference>
<dbReference type="FunFam" id="3.20.20.140:FF:000036">
    <property type="entry name" value="Carbamoyl-phosphate synthase large chain"/>
    <property type="match status" value="1"/>
</dbReference>